<sequence>MNQHQYPGYGPEATPPFGGMMPGGMGPGGMWPGGMGPGGVIPGGMMPGGMMPGGMMPGGMMPGGMMPGGMMPGGMMPGGMMPGGMMPGGMMPGGMTPGGMAPGDMMRDARPEGRPMGDLPESAPELVPAVPALPLPSGDLAALARRIPKYLQDEVTSAAFYRHLAGEARDEKVRGYLEQAAADEDKHFRLLSDLYFRLTGRRLHPTAQRVPHSSHRDGLLIAANDGIKAYGEYEDEYQRATDPYLRWLFFELLSDEIGHAVRLNTILHMAGGHGE</sequence>
<name>A0ABS4JNY0_9FIRM</name>
<dbReference type="Gene3D" id="1.20.1260.10">
    <property type="match status" value="1"/>
</dbReference>
<accession>A0ABS4JNY0</accession>
<feature type="domain" description="Rubrerythrin diiron-binding" evidence="1">
    <location>
        <begin position="154"/>
        <end position="264"/>
    </location>
</feature>
<dbReference type="SUPFAM" id="SSF47240">
    <property type="entry name" value="Ferritin-like"/>
    <property type="match status" value="1"/>
</dbReference>
<dbReference type="InterPro" id="IPR009078">
    <property type="entry name" value="Ferritin-like_SF"/>
</dbReference>
<gene>
    <name evidence="2" type="ORF">J2Z79_000620</name>
</gene>
<dbReference type="EMBL" id="JAGGLG010000003">
    <property type="protein sequence ID" value="MBP2017246.1"/>
    <property type="molecule type" value="Genomic_DNA"/>
</dbReference>
<keyword evidence="3" id="KW-1185">Reference proteome</keyword>
<comment type="caution">
    <text evidence="2">The sequence shown here is derived from an EMBL/GenBank/DDBJ whole genome shotgun (WGS) entry which is preliminary data.</text>
</comment>
<evidence type="ECO:0000259" key="1">
    <source>
        <dbReference type="Pfam" id="PF02915"/>
    </source>
</evidence>
<protein>
    <submittedName>
        <fullName evidence="2">Ferritin-like protein</fullName>
    </submittedName>
</protein>
<dbReference type="InterPro" id="IPR012347">
    <property type="entry name" value="Ferritin-like"/>
</dbReference>
<dbReference type="RefSeq" id="WP_209465390.1">
    <property type="nucleotide sequence ID" value="NZ_JAGGLG010000003.1"/>
</dbReference>
<reference evidence="2 3" key="1">
    <citation type="submission" date="2021-03" db="EMBL/GenBank/DDBJ databases">
        <title>Genomic Encyclopedia of Type Strains, Phase IV (KMG-IV): sequencing the most valuable type-strain genomes for metagenomic binning, comparative biology and taxonomic classification.</title>
        <authorList>
            <person name="Goeker M."/>
        </authorList>
    </citation>
    <scope>NUCLEOTIDE SEQUENCE [LARGE SCALE GENOMIC DNA]</scope>
    <source>
        <strain evidence="2 3">DSM 27138</strain>
    </source>
</reference>
<evidence type="ECO:0000313" key="2">
    <source>
        <dbReference type="EMBL" id="MBP2017246.1"/>
    </source>
</evidence>
<dbReference type="InterPro" id="IPR003251">
    <property type="entry name" value="Rr_diiron-bd_dom"/>
</dbReference>
<dbReference type="Pfam" id="PF02915">
    <property type="entry name" value="Rubrerythrin"/>
    <property type="match status" value="1"/>
</dbReference>
<dbReference type="CDD" id="cd00657">
    <property type="entry name" value="Ferritin_like"/>
    <property type="match status" value="1"/>
</dbReference>
<dbReference type="Proteomes" id="UP001519289">
    <property type="component" value="Unassembled WGS sequence"/>
</dbReference>
<evidence type="ECO:0000313" key="3">
    <source>
        <dbReference type="Proteomes" id="UP001519289"/>
    </source>
</evidence>
<proteinExistence type="predicted"/>
<organism evidence="2 3">
    <name type="scientific">Symbiobacterium terraclitae</name>
    <dbReference type="NCBI Taxonomy" id="557451"/>
    <lineage>
        <taxon>Bacteria</taxon>
        <taxon>Bacillati</taxon>
        <taxon>Bacillota</taxon>
        <taxon>Clostridia</taxon>
        <taxon>Eubacteriales</taxon>
        <taxon>Symbiobacteriaceae</taxon>
        <taxon>Symbiobacterium</taxon>
    </lineage>
</organism>